<accession>A0A1J8R3X8</accession>
<reference evidence="1" key="1">
    <citation type="submission" date="2016-03" db="EMBL/GenBank/DDBJ databases">
        <title>Comparative genomics of the ectomycorrhizal sister species Rhizopogon vinicolor and Rhizopogon vesiculosus (Basidiomycota: Boletales) reveals a divergence of the mating type B locus.</title>
        <authorList>
            <person name="Mujic A.B."/>
            <person name="Kuo A."/>
            <person name="Tritt A."/>
            <person name="Lipzen A."/>
            <person name="Chen C."/>
            <person name="Johnson J."/>
            <person name="Sharma A."/>
            <person name="Barry K."/>
            <person name="Grigoriev I.V."/>
            <person name="Spatafora J.W."/>
        </authorList>
    </citation>
    <scope>NUCLEOTIDE SEQUENCE [LARGE SCALE GENOMIC DNA]</scope>
    <source>
        <strain evidence="1">AM-OR11-056</strain>
    </source>
</reference>
<protein>
    <submittedName>
        <fullName evidence="1">Uncharacterized protein</fullName>
    </submittedName>
</protein>
<gene>
    <name evidence="1" type="ORF">AZE42_12701</name>
</gene>
<dbReference type="EMBL" id="LVVM01000611">
    <property type="protein sequence ID" value="OJA20345.1"/>
    <property type="molecule type" value="Genomic_DNA"/>
</dbReference>
<comment type="caution">
    <text evidence="1">The sequence shown here is derived from an EMBL/GenBank/DDBJ whole genome shotgun (WGS) entry which is preliminary data.</text>
</comment>
<organism evidence="1 2">
    <name type="scientific">Rhizopogon vesiculosus</name>
    <dbReference type="NCBI Taxonomy" id="180088"/>
    <lineage>
        <taxon>Eukaryota</taxon>
        <taxon>Fungi</taxon>
        <taxon>Dikarya</taxon>
        <taxon>Basidiomycota</taxon>
        <taxon>Agaricomycotina</taxon>
        <taxon>Agaricomycetes</taxon>
        <taxon>Agaricomycetidae</taxon>
        <taxon>Boletales</taxon>
        <taxon>Suillineae</taxon>
        <taxon>Rhizopogonaceae</taxon>
        <taxon>Rhizopogon</taxon>
    </lineage>
</organism>
<proteinExistence type="predicted"/>
<name>A0A1J8R3X8_9AGAM</name>
<sequence>MARDLKMNIRKRVIASFFEWDKLDYAVGGTQQALGTKLHQHTRKAIAKHQPALMTAIRKFNAYCEHLESLYNPSWGIPLPAPLPTKLAELHSDHSLMEDVWITLSTGEVPRWLEDSDVKDGICALLKHECCQEEQKRLGIEADNLLRFFRDELAALELSLCIPGCK</sequence>
<evidence type="ECO:0000313" key="1">
    <source>
        <dbReference type="EMBL" id="OJA20345.1"/>
    </source>
</evidence>
<keyword evidence="2" id="KW-1185">Reference proteome</keyword>
<evidence type="ECO:0000313" key="2">
    <source>
        <dbReference type="Proteomes" id="UP000183567"/>
    </source>
</evidence>
<dbReference type="STRING" id="180088.A0A1J8R3X8"/>
<dbReference type="Proteomes" id="UP000183567">
    <property type="component" value="Unassembled WGS sequence"/>
</dbReference>
<dbReference type="AlphaFoldDB" id="A0A1J8R3X8"/>
<dbReference type="OrthoDB" id="3364670at2759"/>